<accession>A0AB72ZD86</accession>
<dbReference type="AlphaFoldDB" id="A0AB72ZD86"/>
<organism evidence="1 2">
    <name type="scientific">Yersinia pestis PY-08</name>
    <dbReference type="NCBI Taxonomy" id="992134"/>
    <lineage>
        <taxon>Bacteria</taxon>
        <taxon>Pseudomonadati</taxon>
        <taxon>Pseudomonadota</taxon>
        <taxon>Gammaproteobacteria</taxon>
        <taxon>Enterobacterales</taxon>
        <taxon>Yersiniaceae</taxon>
        <taxon>Yersinia</taxon>
    </lineage>
</organism>
<name>A0AB72ZD86_YERPE</name>
<evidence type="ECO:0000313" key="1">
    <source>
        <dbReference type="EMBL" id="EIR12379.1"/>
    </source>
</evidence>
<dbReference type="EMBL" id="AKRT01000500">
    <property type="protein sequence ID" value="EIR12379.1"/>
    <property type="molecule type" value="Genomic_DNA"/>
</dbReference>
<evidence type="ECO:0000313" key="2">
    <source>
        <dbReference type="Proteomes" id="UP000003231"/>
    </source>
</evidence>
<sequence length="50" mass="6125">MWPNKMGLRRSPHRAILFTCLQHYPFATLPTCNIIRLQQLRVCWRFPREK</sequence>
<reference evidence="1 2" key="1">
    <citation type="submission" date="2012-05" db="EMBL/GenBank/DDBJ databases">
        <title>Genome sequence of Yersinia Pestis PY-08.</title>
        <authorList>
            <person name="Santana-Cruz I."/>
            <person name="Sengamalay N."/>
            <person name="McCracken C."/>
            <person name="Daugherty S.C."/>
            <person name="Maroo A."/>
            <person name="Vara P.G."/>
            <person name="Tallon L.J."/>
            <person name="Sadzewicz L."/>
            <person name="Vinetz J.M."/>
            <person name="Cespedes Zambrano M.J."/>
            <person name="Fraser-Liggett C.M."/>
            <person name="Tettelin H."/>
        </authorList>
    </citation>
    <scope>NUCLEOTIDE SEQUENCE [LARGE SCALE GENOMIC DNA]</scope>
    <source>
        <strain evidence="1 2">PY-08</strain>
    </source>
</reference>
<comment type="caution">
    <text evidence="1">The sequence shown here is derived from an EMBL/GenBank/DDBJ whole genome shotgun (WGS) entry which is preliminary data.</text>
</comment>
<protein>
    <submittedName>
        <fullName evidence="1">Uncharacterized protein</fullName>
    </submittedName>
</protein>
<proteinExistence type="predicted"/>
<gene>
    <name evidence="1" type="ORF">YPPY08_4560</name>
</gene>
<dbReference type="Proteomes" id="UP000003231">
    <property type="component" value="Unassembled WGS sequence"/>
</dbReference>